<dbReference type="InterPro" id="IPR013740">
    <property type="entry name" value="Redoxin"/>
</dbReference>
<dbReference type="Proteomes" id="UP000184420">
    <property type="component" value="Unassembled WGS sequence"/>
</dbReference>
<reference evidence="6 7" key="1">
    <citation type="submission" date="2016-11" db="EMBL/GenBank/DDBJ databases">
        <authorList>
            <person name="Jaros S."/>
            <person name="Januszkiewicz K."/>
            <person name="Wedrychowicz H."/>
        </authorList>
    </citation>
    <scope>NUCLEOTIDE SEQUENCE [LARGE SCALE GENOMIC DNA]</scope>
    <source>
        <strain evidence="6 7">DSM 27406</strain>
    </source>
</reference>
<dbReference type="InterPro" id="IPR036249">
    <property type="entry name" value="Thioredoxin-like_sf"/>
</dbReference>
<dbReference type="Pfam" id="PF08534">
    <property type="entry name" value="Redoxin"/>
    <property type="match status" value="1"/>
</dbReference>
<name>A0A1M7JX39_9BACT</name>
<organism evidence="6 7">
    <name type="scientific">Chitinophaga jiangningensis</name>
    <dbReference type="NCBI Taxonomy" id="1419482"/>
    <lineage>
        <taxon>Bacteria</taxon>
        <taxon>Pseudomonadati</taxon>
        <taxon>Bacteroidota</taxon>
        <taxon>Chitinophagia</taxon>
        <taxon>Chitinophagales</taxon>
        <taxon>Chitinophagaceae</taxon>
        <taxon>Chitinophaga</taxon>
    </lineage>
</organism>
<protein>
    <submittedName>
        <fullName evidence="6">Redoxin</fullName>
    </submittedName>
</protein>
<dbReference type="PROSITE" id="PS51257">
    <property type="entry name" value="PROKAR_LIPOPROTEIN"/>
    <property type="match status" value="1"/>
</dbReference>
<dbReference type="STRING" id="1419482.SAMN05444266_10959"/>
<dbReference type="GO" id="GO:0016491">
    <property type="term" value="F:oxidoreductase activity"/>
    <property type="evidence" value="ECO:0007669"/>
    <property type="project" value="InterPro"/>
</dbReference>
<feature type="domain" description="Redoxin" evidence="5">
    <location>
        <begin position="32"/>
        <end position="159"/>
    </location>
</feature>
<comment type="subcellular location">
    <subcellularLocation>
        <location evidence="1">Cell envelope</location>
    </subcellularLocation>
</comment>
<dbReference type="AlphaFoldDB" id="A0A1M7JX39"/>
<accession>A0A1M7JX39</accession>
<keyword evidence="4" id="KW-0732">Signal</keyword>
<dbReference type="GO" id="GO:0017004">
    <property type="term" value="P:cytochrome complex assembly"/>
    <property type="evidence" value="ECO:0007669"/>
    <property type="project" value="UniProtKB-KW"/>
</dbReference>
<dbReference type="PROSITE" id="PS00194">
    <property type="entry name" value="THIOREDOXIN_1"/>
    <property type="match status" value="1"/>
</dbReference>
<dbReference type="SUPFAM" id="SSF52833">
    <property type="entry name" value="Thioredoxin-like"/>
    <property type="match status" value="1"/>
</dbReference>
<dbReference type="Gene3D" id="3.40.30.10">
    <property type="entry name" value="Glutaredoxin"/>
    <property type="match status" value="1"/>
</dbReference>
<evidence type="ECO:0000313" key="6">
    <source>
        <dbReference type="EMBL" id="SHM57640.1"/>
    </source>
</evidence>
<dbReference type="EMBL" id="FRBL01000009">
    <property type="protein sequence ID" value="SHM57640.1"/>
    <property type="molecule type" value="Genomic_DNA"/>
</dbReference>
<evidence type="ECO:0000256" key="4">
    <source>
        <dbReference type="SAM" id="SignalP"/>
    </source>
</evidence>
<dbReference type="InterPro" id="IPR017937">
    <property type="entry name" value="Thioredoxin_CS"/>
</dbReference>
<evidence type="ECO:0000256" key="2">
    <source>
        <dbReference type="ARBA" id="ARBA00022748"/>
    </source>
</evidence>
<keyword evidence="3" id="KW-0676">Redox-active center</keyword>
<sequence>MKKLITLVALIAFLTGCFDAPPPPPFISGKEGEKLQPWSFLKTDSTYGTIDTASGNPAIVFYTTYTCPYCKAELEALLKKSDSLGKTHVYVVTNANFEEIKQYSKDFELDKYQQNFSYGIDTGYAILKYFGIHGVPFIAVYNRHHVLKQAFNGVTETKKLREVAAEN</sequence>
<keyword evidence="7" id="KW-1185">Reference proteome</keyword>
<gene>
    <name evidence="6" type="ORF">SAMN05444266_10959</name>
</gene>
<keyword evidence="2" id="KW-0201">Cytochrome c-type biogenesis</keyword>
<feature type="chain" id="PRO_5012184240" evidence="4">
    <location>
        <begin position="21"/>
        <end position="167"/>
    </location>
</feature>
<evidence type="ECO:0000259" key="5">
    <source>
        <dbReference type="Pfam" id="PF08534"/>
    </source>
</evidence>
<evidence type="ECO:0000256" key="3">
    <source>
        <dbReference type="ARBA" id="ARBA00023284"/>
    </source>
</evidence>
<dbReference type="OrthoDB" id="662072at2"/>
<dbReference type="GO" id="GO:0030313">
    <property type="term" value="C:cell envelope"/>
    <property type="evidence" value="ECO:0007669"/>
    <property type="project" value="UniProtKB-SubCell"/>
</dbReference>
<evidence type="ECO:0000256" key="1">
    <source>
        <dbReference type="ARBA" id="ARBA00004196"/>
    </source>
</evidence>
<evidence type="ECO:0000313" key="7">
    <source>
        <dbReference type="Proteomes" id="UP000184420"/>
    </source>
</evidence>
<proteinExistence type="predicted"/>
<dbReference type="RefSeq" id="WP_073085454.1">
    <property type="nucleotide sequence ID" value="NZ_FRBL01000009.1"/>
</dbReference>
<feature type="signal peptide" evidence="4">
    <location>
        <begin position="1"/>
        <end position="20"/>
    </location>
</feature>